<keyword evidence="1" id="KW-0472">Membrane</keyword>
<gene>
    <name evidence="2" type="ORF">ASPWEDRAFT_344525</name>
</gene>
<reference evidence="3" key="1">
    <citation type="journal article" date="2017" name="Genome Biol.">
        <title>Comparative genomics reveals high biological diversity and specific adaptations in the industrially and medically important fungal genus Aspergillus.</title>
        <authorList>
            <person name="de Vries R.P."/>
            <person name="Riley R."/>
            <person name="Wiebenga A."/>
            <person name="Aguilar-Osorio G."/>
            <person name="Amillis S."/>
            <person name="Uchima C.A."/>
            <person name="Anderluh G."/>
            <person name="Asadollahi M."/>
            <person name="Askin M."/>
            <person name="Barry K."/>
            <person name="Battaglia E."/>
            <person name="Bayram O."/>
            <person name="Benocci T."/>
            <person name="Braus-Stromeyer S.A."/>
            <person name="Caldana C."/>
            <person name="Canovas D."/>
            <person name="Cerqueira G.C."/>
            <person name="Chen F."/>
            <person name="Chen W."/>
            <person name="Choi C."/>
            <person name="Clum A."/>
            <person name="Dos Santos R.A."/>
            <person name="Damasio A.R."/>
            <person name="Diallinas G."/>
            <person name="Emri T."/>
            <person name="Fekete E."/>
            <person name="Flipphi M."/>
            <person name="Freyberg S."/>
            <person name="Gallo A."/>
            <person name="Gournas C."/>
            <person name="Habgood R."/>
            <person name="Hainaut M."/>
            <person name="Harispe M.L."/>
            <person name="Henrissat B."/>
            <person name="Hilden K.S."/>
            <person name="Hope R."/>
            <person name="Hossain A."/>
            <person name="Karabika E."/>
            <person name="Karaffa L."/>
            <person name="Karanyi Z."/>
            <person name="Krasevec N."/>
            <person name="Kuo A."/>
            <person name="Kusch H."/>
            <person name="LaButti K."/>
            <person name="Lagendijk E.L."/>
            <person name="Lapidus A."/>
            <person name="Levasseur A."/>
            <person name="Lindquist E."/>
            <person name="Lipzen A."/>
            <person name="Logrieco A.F."/>
            <person name="MacCabe A."/>
            <person name="Maekelae M.R."/>
            <person name="Malavazi I."/>
            <person name="Melin P."/>
            <person name="Meyer V."/>
            <person name="Mielnichuk N."/>
            <person name="Miskei M."/>
            <person name="Molnar A.P."/>
            <person name="Mule G."/>
            <person name="Ngan C.Y."/>
            <person name="Orejas M."/>
            <person name="Orosz E."/>
            <person name="Ouedraogo J.P."/>
            <person name="Overkamp K.M."/>
            <person name="Park H.-S."/>
            <person name="Perrone G."/>
            <person name="Piumi F."/>
            <person name="Punt P.J."/>
            <person name="Ram A.F."/>
            <person name="Ramon A."/>
            <person name="Rauscher S."/>
            <person name="Record E."/>
            <person name="Riano-Pachon D.M."/>
            <person name="Robert V."/>
            <person name="Roehrig J."/>
            <person name="Ruller R."/>
            <person name="Salamov A."/>
            <person name="Salih N.S."/>
            <person name="Samson R.A."/>
            <person name="Sandor E."/>
            <person name="Sanguinetti M."/>
            <person name="Schuetze T."/>
            <person name="Sepcic K."/>
            <person name="Shelest E."/>
            <person name="Sherlock G."/>
            <person name="Sophianopoulou V."/>
            <person name="Squina F.M."/>
            <person name="Sun H."/>
            <person name="Susca A."/>
            <person name="Todd R.B."/>
            <person name="Tsang A."/>
            <person name="Unkles S.E."/>
            <person name="van de Wiele N."/>
            <person name="van Rossen-Uffink D."/>
            <person name="Oliveira J.V."/>
            <person name="Vesth T.C."/>
            <person name="Visser J."/>
            <person name="Yu J.-H."/>
            <person name="Zhou M."/>
            <person name="Andersen M.R."/>
            <person name="Archer D.B."/>
            <person name="Baker S.E."/>
            <person name="Benoit I."/>
            <person name="Brakhage A.A."/>
            <person name="Braus G.H."/>
            <person name="Fischer R."/>
            <person name="Frisvad J.C."/>
            <person name="Goldman G.H."/>
            <person name="Houbraken J."/>
            <person name="Oakley B."/>
            <person name="Pocsi I."/>
            <person name="Scazzocchio C."/>
            <person name="Seiboth B."/>
            <person name="vanKuyk P.A."/>
            <person name="Wortman J."/>
            <person name="Dyer P.S."/>
            <person name="Grigoriev I.V."/>
        </authorList>
    </citation>
    <scope>NUCLEOTIDE SEQUENCE [LARGE SCALE GENOMIC DNA]</scope>
    <source>
        <strain evidence="3">DTO 134E9</strain>
    </source>
</reference>
<keyword evidence="3" id="KW-1185">Reference proteome</keyword>
<keyword evidence="1" id="KW-0812">Transmembrane</keyword>
<evidence type="ECO:0000256" key="1">
    <source>
        <dbReference type="SAM" id="Phobius"/>
    </source>
</evidence>
<sequence>MTLVRRHFRASMADLALGRGAVGGGRGCLVVIVILAVMGWGGVEGGSRFVYQIRLVCFVGYTCIIRDEVLG</sequence>
<protein>
    <submittedName>
        <fullName evidence="2">Uncharacterized protein</fullName>
    </submittedName>
</protein>
<organism evidence="2 3">
    <name type="scientific">Aspergillus wentii DTO 134E9</name>
    <dbReference type="NCBI Taxonomy" id="1073089"/>
    <lineage>
        <taxon>Eukaryota</taxon>
        <taxon>Fungi</taxon>
        <taxon>Dikarya</taxon>
        <taxon>Ascomycota</taxon>
        <taxon>Pezizomycotina</taxon>
        <taxon>Eurotiomycetes</taxon>
        <taxon>Eurotiomycetidae</taxon>
        <taxon>Eurotiales</taxon>
        <taxon>Aspergillaceae</taxon>
        <taxon>Aspergillus</taxon>
        <taxon>Aspergillus subgen. Cremei</taxon>
    </lineage>
</organism>
<dbReference type="VEuPathDB" id="FungiDB:ASPWEDRAFT_344525"/>
<keyword evidence="1" id="KW-1133">Transmembrane helix</keyword>
<dbReference type="RefSeq" id="XP_040692545.1">
    <property type="nucleotide sequence ID" value="XM_040834001.1"/>
</dbReference>
<dbReference type="EMBL" id="KV878210">
    <property type="protein sequence ID" value="OJJ38869.1"/>
    <property type="molecule type" value="Genomic_DNA"/>
</dbReference>
<evidence type="ECO:0000313" key="3">
    <source>
        <dbReference type="Proteomes" id="UP000184383"/>
    </source>
</evidence>
<name>A0A1L9RVB8_ASPWE</name>
<proteinExistence type="predicted"/>
<accession>A0A1L9RVB8</accession>
<dbReference type="Proteomes" id="UP000184383">
    <property type="component" value="Unassembled WGS sequence"/>
</dbReference>
<dbReference type="GeneID" id="63749849"/>
<evidence type="ECO:0000313" key="2">
    <source>
        <dbReference type="EMBL" id="OJJ38869.1"/>
    </source>
</evidence>
<feature type="transmembrane region" description="Helical" evidence="1">
    <location>
        <begin position="21"/>
        <end position="43"/>
    </location>
</feature>
<dbReference type="AlphaFoldDB" id="A0A1L9RVB8"/>